<organism evidence="1 2">
    <name type="scientific">Altererythrobacter epoxidivorans</name>
    <dbReference type="NCBI Taxonomy" id="361183"/>
    <lineage>
        <taxon>Bacteria</taxon>
        <taxon>Pseudomonadati</taxon>
        <taxon>Pseudomonadota</taxon>
        <taxon>Alphaproteobacteria</taxon>
        <taxon>Sphingomonadales</taxon>
        <taxon>Erythrobacteraceae</taxon>
        <taxon>Altererythrobacter</taxon>
    </lineage>
</organism>
<dbReference type="KEGG" id="aep:AMC99_01503"/>
<protein>
    <submittedName>
        <fullName evidence="1">Uncharacterized protein</fullName>
    </submittedName>
</protein>
<dbReference type="STRING" id="361183.AMC99_01503"/>
<dbReference type="Proteomes" id="UP000057938">
    <property type="component" value="Chromosome"/>
</dbReference>
<dbReference type="EMBL" id="CP012669">
    <property type="protein sequence ID" value="ALE16795.1"/>
    <property type="molecule type" value="Genomic_DNA"/>
</dbReference>
<evidence type="ECO:0000313" key="1">
    <source>
        <dbReference type="EMBL" id="ALE16795.1"/>
    </source>
</evidence>
<dbReference type="OrthoDB" id="7510084at2"/>
<dbReference type="AlphaFoldDB" id="A0A0M4MTU7"/>
<name>A0A0M4MTU7_9SPHN</name>
<accession>A0A0M4MTU7</accession>
<evidence type="ECO:0000313" key="2">
    <source>
        <dbReference type="Proteomes" id="UP000057938"/>
    </source>
</evidence>
<gene>
    <name evidence="1" type="ORF">AMC99_01503</name>
</gene>
<sequence>MSVRFAAARSALSTVVRTKIVHEGLRAANDNGETIVVDHMLEAALRHFAEHGMSAARAARNSAETAFFQDDMDAYRWWLSVCRTLDRRMADTLEQRGGANLCQQGA</sequence>
<reference evidence="1 2" key="1">
    <citation type="submission" date="2015-09" db="EMBL/GenBank/DDBJ databases">
        <title>Complete genome sequence of a benzo[a]pyrene-degrading bacterium Altererythrobacter epoxidivorans CGMCC 1.7731T.</title>
        <authorList>
            <person name="Li Z."/>
            <person name="Cheng H."/>
            <person name="Huo Y."/>
            <person name="Xu X."/>
        </authorList>
    </citation>
    <scope>NUCLEOTIDE SEQUENCE [LARGE SCALE GENOMIC DNA]</scope>
    <source>
        <strain evidence="1 2">CGMCC 1.7731</strain>
    </source>
</reference>
<dbReference type="RefSeq" id="WP_061924809.1">
    <property type="nucleotide sequence ID" value="NZ_CP012669.1"/>
</dbReference>
<keyword evidence="2" id="KW-1185">Reference proteome</keyword>
<proteinExistence type="predicted"/>
<dbReference type="PATRIC" id="fig|361183.4.peg.1474"/>